<gene>
    <name evidence="6" type="ORF">BDK51DRAFT_36206</name>
</gene>
<dbReference type="Proteomes" id="UP000269721">
    <property type="component" value="Unassembled WGS sequence"/>
</dbReference>
<organism evidence="6 7">
    <name type="scientific">Blyttiomyces helicus</name>
    <dbReference type="NCBI Taxonomy" id="388810"/>
    <lineage>
        <taxon>Eukaryota</taxon>
        <taxon>Fungi</taxon>
        <taxon>Fungi incertae sedis</taxon>
        <taxon>Chytridiomycota</taxon>
        <taxon>Chytridiomycota incertae sedis</taxon>
        <taxon>Chytridiomycetes</taxon>
        <taxon>Chytridiomycetes incertae sedis</taxon>
        <taxon>Blyttiomyces</taxon>
    </lineage>
</organism>
<dbReference type="EMBL" id="KZ996486">
    <property type="protein sequence ID" value="RKO88773.1"/>
    <property type="molecule type" value="Genomic_DNA"/>
</dbReference>
<keyword evidence="3" id="KW-0560">Oxidoreductase</keyword>
<dbReference type="Gene3D" id="3.30.1060.10">
    <property type="entry name" value="Peptide methionine sulphoxide reductase MsrA"/>
    <property type="match status" value="1"/>
</dbReference>
<dbReference type="HAMAP" id="MF_01401">
    <property type="entry name" value="MsrA"/>
    <property type="match status" value="1"/>
</dbReference>
<dbReference type="NCBIfam" id="TIGR00401">
    <property type="entry name" value="msrA"/>
    <property type="match status" value="1"/>
</dbReference>
<dbReference type="PANTHER" id="PTHR43774">
    <property type="entry name" value="PEPTIDE METHIONINE SULFOXIDE REDUCTASE"/>
    <property type="match status" value="1"/>
</dbReference>
<evidence type="ECO:0000256" key="2">
    <source>
        <dbReference type="ARBA" id="ARBA00012502"/>
    </source>
</evidence>
<dbReference type="EC" id="1.8.4.11" evidence="2"/>
<reference evidence="7" key="1">
    <citation type="journal article" date="2018" name="Nat. Microbiol.">
        <title>Leveraging single-cell genomics to expand the fungal tree of life.</title>
        <authorList>
            <person name="Ahrendt S.R."/>
            <person name="Quandt C.A."/>
            <person name="Ciobanu D."/>
            <person name="Clum A."/>
            <person name="Salamov A."/>
            <person name="Andreopoulos B."/>
            <person name="Cheng J.F."/>
            <person name="Woyke T."/>
            <person name="Pelin A."/>
            <person name="Henrissat B."/>
            <person name="Reynolds N.K."/>
            <person name="Benny G.L."/>
            <person name="Smith M.E."/>
            <person name="James T.Y."/>
            <person name="Grigoriev I.V."/>
        </authorList>
    </citation>
    <scope>NUCLEOTIDE SEQUENCE [LARGE SCALE GENOMIC DNA]</scope>
</reference>
<sequence>MTAIETATVDAGCFWGVEHAFRRKFGSKLKRTEVGYAGGQTANPNYRQVCGGDTGHAEVLQIDYILAELSFEELLDFFYRSHDPTTLNRQGGDQGTQYRSSILYHNEEQRVQATSFTDRVRPKFGSKGIATIIEPVGQFYKAEDYHQLYLDHNPSGYQCPTHFERSWEKIEQSHH</sequence>
<dbReference type="AlphaFoldDB" id="A0A4P9WB58"/>
<dbReference type="InterPro" id="IPR036509">
    <property type="entry name" value="Met_Sox_Rdtase_MsrA_sf"/>
</dbReference>
<dbReference type="Pfam" id="PF01625">
    <property type="entry name" value="PMSR"/>
    <property type="match status" value="1"/>
</dbReference>
<accession>A0A4P9WB58</accession>
<proteinExistence type="inferred from homology"/>
<evidence type="ECO:0000256" key="4">
    <source>
        <dbReference type="ARBA" id="ARBA00030643"/>
    </source>
</evidence>
<dbReference type="SUPFAM" id="SSF55068">
    <property type="entry name" value="Peptide methionine sulfoxide reductase"/>
    <property type="match status" value="1"/>
</dbReference>
<comment type="similarity">
    <text evidence="1">Belongs to the MsrA Met sulfoxide reductase family.</text>
</comment>
<name>A0A4P9WB58_9FUNG</name>
<keyword evidence="7" id="KW-1185">Reference proteome</keyword>
<evidence type="ECO:0000256" key="1">
    <source>
        <dbReference type="ARBA" id="ARBA00005591"/>
    </source>
</evidence>
<evidence type="ECO:0000256" key="3">
    <source>
        <dbReference type="ARBA" id="ARBA00023002"/>
    </source>
</evidence>
<evidence type="ECO:0000313" key="7">
    <source>
        <dbReference type="Proteomes" id="UP000269721"/>
    </source>
</evidence>
<feature type="domain" description="Peptide methionine sulphoxide reductase MsrA" evidence="5">
    <location>
        <begin position="7"/>
        <end position="159"/>
    </location>
</feature>
<evidence type="ECO:0000259" key="5">
    <source>
        <dbReference type="Pfam" id="PF01625"/>
    </source>
</evidence>
<dbReference type="PANTHER" id="PTHR43774:SF1">
    <property type="entry name" value="PEPTIDE METHIONINE SULFOXIDE REDUCTASE MSRA 2"/>
    <property type="match status" value="1"/>
</dbReference>
<dbReference type="InterPro" id="IPR002569">
    <property type="entry name" value="Met_Sox_Rdtase_MsrA_dom"/>
</dbReference>
<dbReference type="OrthoDB" id="77405at2759"/>
<protein>
    <recommendedName>
        <fullName evidence="2">peptide-methionine (S)-S-oxide reductase</fullName>
        <ecNumber evidence="2">1.8.4.11</ecNumber>
    </recommendedName>
    <alternativeName>
        <fullName evidence="4">Peptide-methionine (S)-S-oxide reductase</fullName>
    </alternativeName>
</protein>
<evidence type="ECO:0000313" key="6">
    <source>
        <dbReference type="EMBL" id="RKO88773.1"/>
    </source>
</evidence>
<dbReference type="GO" id="GO:0008113">
    <property type="term" value="F:peptide-methionine (S)-S-oxide reductase activity"/>
    <property type="evidence" value="ECO:0007669"/>
    <property type="project" value="UniProtKB-EC"/>
</dbReference>